<sequence length="298" mass="33864">MGALLSSKYVKKSDYQAHLVQIQGLLEDLQLVQSSLANKTKENGDNFQQFVEELRENHSTHRKKILSAEEKIITLTEKVKKVNELDTVKTDLQQVTLEHHEDRTKLSSYLKTFVESEKRKWNDDLIDLKSRIEGIHKYTGELVDLDLQHEREIKELRNMIKHLESKLVEQQNQASAYPDPACADKPSAAVALSSPSLPVTSSILKPSKFQVTPVAKDSAFISQQPSLLLNSASSRSHRSHSVLLNQPSVLLNSICSHECTCSPPTQHENFSKISLKMKELRRNINQEELKKKASFKLM</sequence>
<feature type="coiled-coil region" evidence="1">
    <location>
        <begin position="51"/>
        <end position="85"/>
    </location>
</feature>
<keyword evidence="1" id="KW-0175">Coiled coil</keyword>
<protein>
    <submittedName>
        <fullName evidence="2">Uncharacterized protein</fullName>
    </submittedName>
</protein>
<dbReference type="Proteomes" id="UP000594262">
    <property type="component" value="Unplaced"/>
</dbReference>
<feature type="coiled-coil region" evidence="1">
    <location>
        <begin position="146"/>
        <end position="173"/>
    </location>
</feature>
<dbReference type="AlphaFoldDB" id="A0A7M5UKZ1"/>
<organism evidence="2 3">
    <name type="scientific">Clytia hemisphaerica</name>
    <dbReference type="NCBI Taxonomy" id="252671"/>
    <lineage>
        <taxon>Eukaryota</taxon>
        <taxon>Metazoa</taxon>
        <taxon>Cnidaria</taxon>
        <taxon>Hydrozoa</taxon>
        <taxon>Hydroidolina</taxon>
        <taxon>Leptothecata</taxon>
        <taxon>Obeliida</taxon>
        <taxon>Clytiidae</taxon>
        <taxon>Clytia</taxon>
    </lineage>
</organism>
<keyword evidence="3" id="KW-1185">Reference proteome</keyword>
<reference evidence="2" key="1">
    <citation type="submission" date="2021-01" db="UniProtKB">
        <authorList>
            <consortium name="EnsemblMetazoa"/>
        </authorList>
    </citation>
    <scope>IDENTIFICATION</scope>
</reference>
<dbReference type="GeneID" id="136819277"/>
<evidence type="ECO:0000313" key="3">
    <source>
        <dbReference type="Proteomes" id="UP000594262"/>
    </source>
</evidence>
<name>A0A7M5UKZ1_9CNID</name>
<evidence type="ECO:0000256" key="1">
    <source>
        <dbReference type="SAM" id="Coils"/>
    </source>
</evidence>
<dbReference type="EnsemblMetazoa" id="CLYHEMT011687.1">
    <property type="protein sequence ID" value="CLYHEMP011687.1"/>
    <property type="gene ID" value="CLYHEMG011687"/>
</dbReference>
<accession>A0A7M5UKZ1</accession>
<evidence type="ECO:0000313" key="2">
    <source>
        <dbReference type="EnsemblMetazoa" id="CLYHEMP011687.1"/>
    </source>
</evidence>
<dbReference type="RefSeq" id="XP_066931610.1">
    <property type="nucleotide sequence ID" value="XM_067075509.1"/>
</dbReference>
<proteinExistence type="predicted"/>